<dbReference type="PROSITE" id="PS50928">
    <property type="entry name" value="ABC_TM1"/>
    <property type="match status" value="1"/>
</dbReference>
<reference evidence="14 15" key="1">
    <citation type="submission" date="2017-09" db="EMBL/GenBank/DDBJ databases">
        <authorList>
            <person name="Ehlers B."/>
            <person name="Leendertz F.H."/>
        </authorList>
    </citation>
    <scope>NUCLEOTIDE SEQUENCE [LARGE SCALE GENOMIC DNA]</scope>
    <source>
        <strain evidence="14 15">DSM 18289</strain>
    </source>
</reference>
<dbReference type="GO" id="GO:0055085">
    <property type="term" value="P:transmembrane transport"/>
    <property type="evidence" value="ECO:0007669"/>
    <property type="project" value="InterPro"/>
</dbReference>
<protein>
    <recommendedName>
        <fullName evidence="11">Oligopeptide transport system permease protein OppC</fullName>
    </recommendedName>
</protein>
<dbReference type="GO" id="GO:0015833">
    <property type="term" value="P:peptide transport"/>
    <property type="evidence" value="ECO:0007669"/>
    <property type="project" value="UniProtKB-KW"/>
</dbReference>
<dbReference type="SUPFAM" id="SSF161098">
    <property type="entry name" value="MetI-like"/>
    <property type="match status" value="1"/>
</dbReference>
<keyword evidence="15" id="KW-1185">Reference proteome</keyword>
<keyword evidence="5 12" id="KW-0812">Transmembrane</keyword>
<dbReference type="GO" id="GO:0015031">
    <property type="term" value="P:protein transport"/>
    <property type="evidence" value="ECO:0007669"/>
    <property type="project" value="UniProtKB-KW"/>
</dbReference>
<keyword evidence="7" id="KW-0653">Protein transport</keyword>
<accession>A0A285NI07</accession>
<evidence type="ECO:0000256" key="2">
    <source>
        <dbReference type="ARBA" id="ARBA00022448"/>
    </source>
</evidence>
<dbReference type="PANTHER" id="PTHR43386:SF2">
    <property type="entry name" value="OLIGOPEPTIDE TRANSPORT SYSTEM PERMEASE PROTEIN OPPC"/>
    <property type="match status" value="1"/>
</dbReference>
<feature type="transmembrane region" description="Helical" evidence="12">
    <location>
        <begin position="305"/>
        <end position="331"/>
    </location>
</feature>
<feature type="transmembrane region" description="Helical" evidence="12">
    <location>
        <begin position="233"/>
        <end position="258"/>
    </location>
</feature>
<dbReference type="Proteomes" id="UP000219439">
    <property type="component" value="Unassembled WGS sequence"/>
</dbReference>
<feature type="transmembrane region" description="Helical" evidence="12">
    <location>
        <begin position="352"/>
        <end position="373"/>
    </location>
</feature>
<feature type="transmembrane region" description="Helical" evidence="12">
    <location>
        <begin position="187"/>
        <end position="213"/>
    </location>
</feature>
<evidence type="ECO:0000256" key="11">
    <source>
        <dbReference type="ARBA" id="ARBA00072251"/>
    </source>
</evidence>
<evidence type="ECO:0000256" key="5">
    <source>
        <dbReference type="ARBA" id="ARBA00022692"/>
    </source>
</evidence>
<evidence type="ECO:0000256" key="6">
    <source>
        <dbReference type="ARBA" id="ARBA00022856"/>
    </source>
</evidence>
<keyword evidence="2 12" id="KW-0813">Transport</keyword>
<dbReference type="InterPro" id="IPR035906">
    <property type="entry name" value="MetI-like_sf"/>
</dbReference>
<keyword evidence="4" id="KW-0997">Cell inner membrane</keyword>
<evidence type="ECO:0000256" key="7">
    <source>
        <dbReference type="ARBA" id="ARBA00022927"/>
    </source>
</evidence>
<dbReference type="InterPro" id="IPR050366">
    <property type="entry name" value="BP-dependent_transpt_permease"/>
</dbReference>
<keyword evidence="8 12" id="KW-1133">Transmembrane helix</keyword>
<dbReference type="GO" id="GO:0005886">
    <property type="term" value="C:plasma membrane"/>
    <property type="evidence" value="ECO:0007669"/>
    <property type="project" value="UniProtKB-SubCell"/>
</dbReference>
<gene>
    <name evidence="14" type="ORF">SAMN06265368_0809</name>
</gene>
<feature type="domain" description="ABC transmembrane type-1" evidence="13">
    <location>
        <begin position="185"/>
        <end position="374"/>
    </location>
</feature>
<evidence type="ECO:0000313" key="15">
    <source>
        <dbReference type="Proteomes" id="UP000219439"/>
    </source>
</evidence>
<organism evidence="14 15">
    <name type="scientific">Cohaesibacter gelatinilyticus</name>
    <dbReference type="NCBI Taxonomy" id="372072"/>
    <lineage>
        <taxon>Bacteria</taxon>
        <taxon>Pseudomonadati</taxon>
        <taxon>Pseudomonadota</taxon>
        <taxon>Alphaproteobacteria</taxon>
        <taxon>Hyphomicrobiales</taxon>
        <taxon>Cohaesibacteraceae</taxon>
    </lineage>
</organism>
<dbReference type="EMBL" id="OBEL01000001">
    <property type="protein sequence ID" value="SNZ07291.1"/>
    <property type="molecule type" value="Genomic_DNA"/>
</dbReference>
<dbReference type="CDD" id="cd06261">
    <property type="entry name" value="TM_PBP2"/>
    <property type="match status" value="1"/>
</dbReference>
<dbReference type="PANTHER" id="PTHR43386">
    <property type="entry name" value="OLIGOPEPTIDE TRANSPORT SYSTEM PERMEASE PROTEIN APPC"/>
    <property type="match status" value="1"/>
</dbReference>
<dbReference type="Gene3D" id="1.10.3720.10">
    <property type="entry name" value="MetI-like"/>
    <property type="match status" value="1"/>
</dbReference>
<comment type="subcellular location">
    <subcellularLocation>
        <location evidence="1">Cell inner membrane</location>
        <topology evidence="1">Multi-pass membrane protein</topology>
    </subcellularLocation>
    <subcellularLocation>
        <location evidence="12">Cell membrane</location>
        <topology evidence="12">Multi-pass membrane protein</topology>
    </subcellularLocation>
</comment>
<dbReference type="Pfam" id="PF12911">
    <property type="entry name" value="OppC_N"/>
    <property type="match status" value="1"/>
</dbReference>
<dbReference type="InterPro" id="IPR000515">
    <property type="entry name" value="MetI-like"/>
</dbReference>
<name>A0A285NI07_9HYPH</name>
<keyword evidence="9 12" id="KW-0472">Membrane</keyword>
<evidence type="ECO:0000256" key="12">
    <source>
        <dbReference type="RuleBase" id="RU363032"/>
    </source>
</evidence>
<feature type="transmembrane region" description="Helical" evidence="12">
    <location>
        <begin position="42"/>
        <end position="63"/>
    </location>
</feature>
<dbReference type="Pfam" id="PF00528">
    <property type="entry name" value="BPD_transp_1"/>
    <property type="match status" value="1"/>
</dbReference>
<evidence type="ECO:0000256" key="8">
    <source>
        <dbReference type="ARBA" id="ARBA00022989"/>
    </source>
</evidence>
<evidence type="ECO:0000256" key="10">
    <source>
        <dbReference type="ARBA" id="ARBA00024202"/>
    </source>
</evidence>
<evidence type="ECO:0000259" key="13">
    <source>
        <dbReference type="PROSITE" id="PS50928"/>
    </source>
</evidence>
<evidence type="ECO:0000256" key="1">
    <source>
        <dbReference type="ARBA" id="ARBA00004429"/>
    </source>
</evidence>
<evidence type="ECO:0000313" key="14">
    <source>
        <dbReference type="EMBL" id="SNZ07291.1"/>
    </source>
</evidence>
<proteinExistence type="inferred from homology"/>
<keyword evidence="6" id="KW-0571">Peptide transport</keyword>
<dbReference type="AlphaFoldDB" id="A0A285NI07"/>
<keyword evidence="3" id="KW-1003">Cell membrane</keyword>
<evidence type="ECO:0000256" key="4">
    <source>
        <dbReference type="ARBA" id="ARBA00022519"/>
    </source>
</evidence>
<evidence type="ECO:0000256" key="3">
    <source>
        <dbReference type="ARBA" id="ARBA00022475"/>
    </source>
</evidence>
<dbReference type="InterPro" id="IPR025966">
    <property type="entry name" value="OppC_N"/>
</dbReference>
<evidence type="ECO:0000256" key="9">
    <source>
        <dbReference type="ARBA" id="ARBA00023136"/>
    </source>
</evidence>
<sequence length="386" mass="42533">MSDTMKNTMKTPAGALTETLVEAQVGRSLWDDAWARLKANKAAMASFVALFIISVASFFGPMLSPHGFDTVYRNYVKVPASLTAYPRNEAIEPALEKALKRARLTITSVAIEGDQVIAEVTSRREIRERTAQYVDRSDLFKNAKLQDFSDDKQSGKLIADIDRKHFYFGTDANGRDLMTRTLIAGRVSLVIGLLASGVALLIGVTYGSLSGYFGGRVDLIMMRVVDVLYSLPFIFFVILLVVFFGRNFILMFIAVGAVEWLDMARIVRGQTLSIKRQEYVLAAEAMGVGTGGILKRHIIPNTLGPVVIFVTLLVPKVILLESFLSFLGLGVQEPMTSWGVLISEGARNLQGASWMLLFPSIFLTTTLFALNFIGDGLRDALDPKDR</sequence>
<comment type="similarity">
    <text evidence="10">Belongs to the binding-protein-dependent transport system permease family. OppBC subfamily.</text>
</comment>